<keyword evidence="3" id="KW-1185">Reference proteome</keyword>
<dbReference type="EMBL" id="JBBXMP010000230">
    <property type="protein sequence ID" value="KAL0059378.1"/>
    <property type="molecule type" value="Genomic_DNA"/>
</dbReference>
<evidence type="ECO:0000259" key="1">
    <source>
        <dbReference type="Pfam" id="PF00561"/>
    </source>
</evidence>
<proteinExistence type="predicted"/>
<reference evidence="2 3" key="1">
    <citation type="submission" date="2024-05" db="EMBL/GenBank/DDBJ databases">
        <title>A draft genome resource for the thread blight pathogen Marasmius tenuissimus strain MS-2.</title>
        <authorList>
            <person name="Yulfo-Soto G.E."/>
            <person name="Baruah I.K."/>
            <person name="Amoako-Attah I."/>
            <person name="Bukari Y."/>
            <person name="Meinhardt L.W."/>
            <person name="Bailey B.A."/>
            <person name="Cohen S.P."/>
        </authorList>
    </citation>
    <scope>NUCLEOTIDE SEQUENCE [LARGE SCALE GENOMIC DNA]</scope>
    <source>
        <strain evidence="2 3">MS-2</strain>
    </source>
</reference>
<sequence>MLFNPGGPGGSGVDQILTEGAQFQAIFPQFDIVGFDPRGVQRSTPQISFYESSAERYAGPVLATELNHSSWPVELFWAQTKVMGVLAYERNGDVLRYMNTENVARDMLAITEAHGREKLQYCGVSLLDADKTLEWFFKSCHEAGAESCPFYEPSVEEMGSKLNNLYDSVIKAPVVVQKDAGSYSVVDYARLRSIILRGLYFPFSFWPRLAVGLADLEKGNGTVIDAILPDGTLECDCDPTDNGFELYPENRMAYICNDGDFVPPDVEEAQRHYEQSAELSSFGSFWSRWYIACK</sequence>
<dbReference type="InterPro" id="IPR029058">
    <property type="entry name" value="AB_hydrolase_fold"/>
</dbReference>
<feature type="domain" description="AB hydrolase-1" evidence="1">
    <location>
        <begin position="1"/>
        <end position="126"/>
    </location>
</feature>
<organism evidence="2 3">
    <name type="scientific">Marasmius tenuissimus</name>
    <dbReference type="NCBI Taxonomy" id="585030"/>
    <lineage>
        <taxon>Eukaryota</taxon>
        <taxon>Fungi</taxon>
        <taxon>Dikarya</taxon>
        <taxon>Basidiomycota</taxon>
        <taxon>Agaricomycotina</taxon>
        <taxon>Agaricomycetes</taxon>
        <taxon>Agaricomycetidae</taxon>
        <taxon>Agaricales</taxon>
        <taxon>Marasmiineae</taxon>
        <taxon>Marasmiaceae</taxon>
        <taxon>Marasmius</taxon>
    </lineage>
</organism>
<gene>
    <name evidence="2" type="ORF">AAF712_013889</name>
</gene>
<dbReference type="Pfam" id="PF00561">
    <property type="entry name" value="Abhydrolase_1"/>
    <property type="match status" value="1"/>
</dbReference>
<accession>A0ABR2ZDH7</accession>
<dbReference type="InterPro" id="IPR000073">
    <property type="entry name" value="AB_hydrolase_1"/>
</dbReference>
<protein>
    <recommendedName>
        <fullName evidence="1">AB hydrolase-1 domain-containing protein</fullName>
    </recommendedName>
</protein>
<evidence type="ECO:0000313" key="3">
    <source>
        <dbReference type="Proteomes" id="UP001437256"/>
    </source>
</evidence>
<name>A0ABR2ZDH7_9AGAR</name>
<dbReference type="Gene3D" id="3.40.50.1820">
    <property type="entry name" value="alpha/beta hydrolase"/>
    <property type="match status" value="1"/>
</dbReference>
<dbReference type="Proteomes" id="UP001437256">
    <property type="component" value="Unassembled WGS sequence"/>
</dbReference>
<evidence type="ECO:0000313" key="2">
    <source>
        <dbReference type="EMBL" id="KAL0059378.1"/>
    </source>
</evidence>
<comment type="caution">
    <text evidence="2">The sequence shown here is derived from an EMBL/GenBank/DDBJ whole genome shotgun (WGS) entry which is preliminary data.</text>
</comment>